<dbReference type="Proteomes" id="UP000183670">
    <property type="component" value="Unassembled WGS sequence"/>
</dbReference>
<dbReference type="RefSeq" id="WP_074558139.1">
    <property type="nucleotide sequence ID" value="NZ_FMYE01000018.1"/>
</dbReference>
<name>A0A1G6G5P3_BACOV</name>
<proteinExistence type="predicted"/>
<evidence type="ECO:0000313" key="2">
    <source>
        <dbReference type="Proteomes" id="UP000183670"/>
    </source>
</evidence>
<organism evidence="1 2">
    <name type="scientific">Bacteroides ovatus</name>
    <dbReference type="NCBI Taxonomy" id="28116"/>
    <lineage>
        <taxon>Bacteria</taxon>
        <taxon>Pseudomonadati</taxon>
        <taxon>Bacteroidota</taxon>
        <taxon>Bacteroidia</taxon>
        <taxon>Bacteroidales</taxon>
        <taxon>Bacteroidaceae</taxon>
        <taxon>Bacteroides</taxon>
    </lineage>
</organism>
<accession>A0A1G6G5P3</accession>
<dbReference type="AlphaFoldDB" id="A0A1G6G5P3"/>
<evidence type="ECO:0000313" key="1">
    <source>
        <dbReference type="EMBL" id="SDB77199.1"/>
    </source>
</evidence>
<reference evidence="1 2" key="1">
    <citation type="submission" date="2016-10" db="EMBL/GenBank/DDBJ databases">
        <authorList>
            <person name="de Groot N.N."/>
        </authorList>
    </citation>
    <scope>NUCLEOTIDE SEQUENCE [LARGE SCALE GENOMIC DNA]</scope>
    <source>
        <strain evidence="1 2">NLAE-zl-C500</strain>
    </source>
</reference>
<protein>
    <submittedName>
        <fullName evidence="1">Uncharacterized protein</fullName>
    </submittedName>
</protein>
<gene>
    <name evidence="1" type="ORF">SAMN05192581_101866</name>
</gene>
<dbReference type="EMBL" id="FMYE01000018">
    <property type="protein sequence ID" value="SDB77199.1"/>
    <property type="molecule type" value="Genomic_DNA"/>
</dbReference>
<sequence>MNYLLVKKSQLVEKGIYIDAQELSDGRAVLSINAMKVIGSDLQDVEIVTQQTLDALLLEEKTRSKTVKK</sequence>